<dbReference type="Gene3D" id="1.10.418.20">
    <property type="match status" value="1"/>
</dbReference>
<evidence type="ECO:0000313" key="3">
    <source>
        <dbReference type="Proteomes" id="UP001163046"/>
    </source>
</evidence>
<protein>
    <submittedName>
        <fullName evidence="2">Uncharacterized protein</fullName>
    </submittedName>
</protein>
<evidence type="ECO:0000313" key="2">
    <source>
        <dbReference type="EMBL" id="KAJ7371668.1"/>
    </source>
</evidence>
<reference evidence="2" key="1">
    <citation type="submission" date="2023-01" db="EMBL/GenBank/DDBJ databases">
        <title>Genome assembly of the deep-sea coral Lophelia pertusa.</title>
        <authorList>
            <person name="Herrera S."/>
            <person name="Cordes E."/>
        </authorList>
    </citation>
    <scope>NUCLEOTIDE SEQUENCE</scope>
    <source>
        <strain evidence="2">USNM1676648</strain>
        <tissue evidence="2">Polyp</tissue>
    </source>
</reference>
<dbReference type="Proteomes" id="UP001163046">
    <property type="component" value="Unassembled WGS sequence"/>
</dbReference>
<proteinExistence type="predicted"/>
<dbReference type="SUPFAM" id="SSF54001">
    <property type="entry name" value="Cysteine proteinases"/>
    <property type="match status" value="1"/>
</dbReference>
<sequence>MTAEFFVCMYVLCIILGQGISFSQVDIPELRLQMAYEILQQELMKLSKVSKGKAPLCPSVEELTLTAARLHLKPTEKLQTGAGAVKDHLRSR</sequence>
<evidence type="ECO:0000256" key="1">
    <source>
        <dbReference type="SAM" id="SignalP"/>
    </source>
</evidence>
<gene>
    <name evidence="2" type="ORF">OS493_023693</name>
</gene>
<keyword evidence="1" id="KW-0732">Signal</keyword>
<feature type="signal peptide" evidence="1">
    <location>
        <begin position="1"/>
        <end position="19"/>
    </location>
</feature>
<name>A0A9X0CRL8_9CNID</name>
<feature type="chain" id="PRO_5040936430" evidence="1">
    <location>
        <begin position="20"/>
        <end position="92"/>
    </location>
</feature>
<dbReference type="EMBL" id="MU826843">
    <property type="protein sequence ID" value="KAJ7371668.1"/>
    <property type="molecule type" value="Genomic_DNA"/>
</dbReference>
<organism evidence="2 3">
    <name type="scientific">Desmophyllum pertusum</name>
    <dbReference type="NCBI Taxonomy" id="174260"/>
    <lineage>
        <taxon>Eukaryota</taxon>
        <taxon>Metazoa</taxon>
        <taxon>Cnidaria</taxon>
        <taxon>Anthozoa</taxon>
        <taxon>Hexacorallia</taxon>
        <taxon>Scleractinia</taxon>
        <taxon>Caryophylliina</taxon>
        <taxon>Caryophylliidae</taxon>
        <taxon>Desmophyllum</taxon>
    </lineage>
</organism>
<dbReference type="InterPro" id="IPR038765">
    <property type="entry name" value="Papain-like_cys_pep_sf"/>
</dbReference>
<accession>A0A9X0CRL8</accession>
<dbReference type="AlphaFoldDB" id="A0A9X0CRL8"/>
<dbReference type="OrthoDB" id="8942373at2759"/>
<comment type="caution">
    <text evidence="2">The sequence shown here is derived from an EMBL/GenBank/DDBJ whole genome shotgun (WGS) entry which is preliminary data.</text>
</comment>
<keyword evidence="3" id="KW-1185">Reference proteome</keyword>